<keyword evidence="1" id="KW-0732">Signal</keyword>
<evidence type="ECO:0000313" key="3">
    <source>
        <dbReference type="Proteomes" id="UP000192578"/>
    </source>
</evidence>
<reference evidence="3" key="1">
    <citation type="submission" date="2017-01" db="EMBL/GenBank/DDBJ databases">
        <title>Comparative genomics of anhydrobiosis in the tardigrade Hypsibius dujardini.</title>
        <authorList>
            <person name="Yoshida Y."/>
            <person name="Koutsovoulos G."/>
            <person name="Laetsch D."/>
            <person name="Stevens L."/>
            <person name="Kumar S."/>
            <person name="Horikawa D."/>
            <person name="Ishino K."/>
            <person name="Komine S."/>
            <person name="Tomita M."/>
            <person name="Blaxter M."/>
            <person name="Arakawa K."/>
        </authorList>
    </citation>
    <scope>NUCLEOTIDE SEQUENCE [LARGE SCALE GENOMIC DNA]</scope>
    <source>
        <strain evidence="3">Z151</strain>
    </source>
</reference>
<comment type="caution">
    <text evidence="2">The sequence shown here is derived from an EMBL/GenBank/DDBJ whole genome shotgun (WGS) entry which is preliminary data.</text>
</comment>
<keyword evidence="3" id="KW-1185">Reference proteome</keyword>
<proteinExistence type="predicted"/>
<evidence type="ECO:0000313" key="2">
    <source>
        <dbReference type="EMBL" id="OQV24005.1"/>
    </source>
</evidence>
<evidence type="ECO:0008006" key="4">
    <source>
        <dbReference type="Google" id="ProtNLM"/>
    </source>
</evidence>
<dbReference type="EMBL" id="MTYJ01000008">
    <property type="protein sequence ID" value="OQV24005.1"/>
    <property type="molecule type" value="Genomic_DNA"/>
</dbReference>
<sequence length="100" mass="10835">MSRLVVVALLVLSCVALGSAIRCYTCSGTGDTNPRCWSAETSPVVEYDESFASCEKTTRLVGENVHLIRRGSQVKRAEGCYYISGGRTCYCHSDLCNGDS</sequence>
<feature type="signal peptide" evidence="1">
    <location>
        <begin position="1"/>
        <end position="20"/>
    </location>
</feature>
<dbReference type="Proteomes" id="UP000192578">
    <property type="component" value="Unassembled WGS sequence"/>
</dbReference>
<gene>
    <name evidence="2" type="ORF">BV898_01963</name>
</gene>
<evidence type="ECO:0000256" key="1">
    <source>
        <dbReference type="SAM" id="SignalP"/>
    </source>
</evidence>
<dbReference type="AlphaFoldDB" id="A0A1W0X8Y6"/>
<protein>
    <recommendedName>
        <fullName evidence="4">Protein sleepless</fullName>
    </recommendedName>
</protein>
<name>A0A1W0X8Y6_HYPEX</name>
<organism evidence="2 3">
    <name type="scientific">Hypsibius exemplaris</name>
    <name type="common">Freshwater tardigrade</name>
    <dbReference type="NCBI Taxonomy" id="2072580"/>
    <lineage>
        <taxon>Eukaryota</taxon>
        <taxon>Metazoa</taxon>
        <taxon>Ecdysozoa</taxon>
        <taxon>Tardigrada</taxon>
        <taxon>Eutardigrada</taxon>
        <taxon>Parachela</taxon>
        <taxon>Hypsibioidea</taxon>
        <taxon>Hypsibiidae</taxon>
        <taxon>Hypsibius</taxon>
    </lineage>
</organism>
<accession>A0A1W0X8Y6</accession>
<feature type="chain" id="PRO_5012009119" description="Protein sleepless" evidence="1">
    <location>
        <begin position="21"/>
        <end position="100"/>
    </location>
</feature>